<accession>A0AAE6M6B3</accession>
<proteinExistence type="predicted"/>
<dbReference type="EMBL" id="MK419956">
    <property type="protein sequence ID" value="QEI03578.1"/>
    <property type="molecule type" value="Genomic_DNA"/>
</dbReference>
<sequence>MILSLSLPLVDFSFIFFGKFEFTRALATIAPDEDFEANFLIIVLRLIAQNTQLLMKILFRASTFIRRTFQRPGRLWYSLFLESIKLICFIYKLKHDPTINKFVFLEHNKDELVKNMIGMFRVVRELH</sequence>
<evidence type="ECO:0000313" key="2">
    <source>
        <dbReference type="Proteomes" id="UP000830719"/>
    </source>
</evidence>
<dbReference type="GeneID" id="80538044"/>
<reference evidence="1" key="1">
    <citation type="submission" date="2019-01" db="EMBL/GenBank/DDBJ databases">
        <authorList>
            <person name="Trentin L.B."/>
            <person name="Santos E.R."/>
            <person name="Silva L.A."/>
            <person name="Sosa-Gomez D.R."/>
            <person name="Ribeiro B.M."/>
            <person name="Ardisson-Araujo D.M.P."/>
        </authorList>
    </citation>
    <scope>NUCLEOTIDE SEQUENCE</scope>
    <source>
        <strain evidence="1">VPN54</strain>
    </source>
</reference>
<dbReference type="KEGG" id="vg:80538044"/>
<dbReference type="Proteomes" id="UP000830719">
    <property type="component" value="Segment"/>
</dbReference>
<name>A0AAE6M6B3_9ABAC</name>
<organism evidence="1 2">
    <name type="scientific">Rachiplusia nu nucleopolyhedrovirus</name>
    <dbReference type="NCBI Taxonomy" id="2605775"/>
    <lineage>
        <taxon>Viruses</taxon>
        <taxon>Viruses incertae sedis</taxon>
        <taxon>Naldaviricetes</taxon>
        <taxon>Lefavirales</taxon>
        <taxon>Baculoviridae</taxon>
        <taxon>Alphabaculovirus</taxon>
        <taxon>Alphabaculovirus ranus</taxon>
    </lineage>
</organism>
<protein>
    <submittedName>
        <fullName evidence="1">Uncharacterized protein</fullName>
    </submittedName>
</protein>
<evidence type="ECO:0000313" key="1">
    <source>
        <dbReference type="EMBL" id="QEI03578.1"/>
    </source>
</evidence>
<dbReference type="RefSeq" id="YP_010799592.1">
    <property type="nucleotide sequence ID" value="NC_076682.1"/>
</dbReference>
<keyword evidence="2" id="KW-1185">Reference proteome</keyword>